<evidence type="ECO:0000313" key="2">
    <source>
        <dbReference type="Proteomes" id="UP000050411"/>
    </source>
</evidence>
<dbReference type="Proteomes" id="UP000050411">
    <property type="component" value="Unassembled WGS sequence"/>
</dbReference>
<dbReference type="InterPro" id="IPR017850">
    <property type="entry name" value="Alkaline_phosphatase_core_sf"/>
</dbReference>
<gene>
    <name evidence="1" type="ORF">ALO92_05137</name>
</gene>
<dbReference type="Gene3D" id="3.40.720.10">
    <property type="entry name" value="Alkaline Phosphatase, subunit A"/>
    <property type="match status" value="1"/>
</dbReference>
<name>A0A0P9RJS5_9PSED</name>
<reference evidence="1 2" key="1">
    <citation type="submission" date="2015-09" db="EMBL/GenBank/DDBJ databases">
        <title>Genome announcement of multiple Pseudomonas syringae strains.</title>
        <authorList>
            <person name="Thakur S."/>
            <person name="Wang P.W."/>
            <person name="Gong Y."/>
            <person name="Weir B.S."/>
            <person name="Guttman D.S."/>
        </authorList>
    </citation>
    <scope>NUCLEOTIDE SEQUENCE [LARGE SCALE GENOMIC DNA]</scope>
    <source>
        <strain evidence="1 2">ICMP19117</strain>
    </source>
</reference>
<organism evidence="1 2">
    <name type="scientific">Pseudomonas congelans</name>
    <dbReference type="NCBI Taxonomy" id="200452"/>
    <lineage>
        <taxon>Bacteria</taxon>
        <taxon>Pseudomonadati</taxon>
        <taxon>Pseudomonadota</taxon>
        <taxon>Gammaproteobacteria</taxon>
        <taxon>Pseudomonadales</taxon>
        <taxon>Pseudomonadaceae</taxon>
        <taxon>Pseudomonas</taxon>
    </lineage>
</organism>
<dbReference type="AlphaFoldDB" id="A0A0P9RJS5"/>
<sequence length="610" mass="66857">MAVPSGARLSSDKGACRFFRETETPGTARRHQCGGKQRARSADAPDRSGLCIAQQRFARAVKAACCRGGPVGDGRFSTPDRFMKGADPLVWLLIDGLSWELVKRYRARQPGRPSAGWPCYPLLPLSPNCQTPPSLLSIFSGAPVSEHGLTGYLVPAPTPQDCLAVADAFQVWPRHIDMVWDEWARQGITFRLCAVPFVQPDRLGDALLGQSCVYQGFSLRPEVIENDGCLCIEALDVVARVSVQQGGAVLEWPEDQGRAPCRLPLGSTVHVPLSEQVPGNVCKAIALRAVHIEKRVCVISFGYREVQALDLQGDAGKAYVANDLTVLYRTGQLGKRLDEGGQGAAEWLLLELMREMHESFCDDIVGAVRAGDAQRVIGYYPVVDLLSHHLLKYLAPEWASELMQEVGQRLFDEISEWVDELILRCVDAAGGEVRCVAHSDHGMAPVHHDLYPNSFFEQQGWLVYDASGVADMQKSAALFHPADNGLVLFNTARLALSGHDPGSVTDAWRKSLAQPFRDEWTMFECSDGQVFSEGWTGGCYWQAPRGTRLLAARSEHAVRLSRKGGDHTVCATDPWLRGVLLDASSTPLPRPADAEVTLPAIRHWLTATTS</sequence>
<dbReference type="SUPFAM" id="SSF53649">
    <property type="entry name" value="Alkaline phosphatase-like"/>
    <property type="match status" value="1"/>
</dbReference>
<evidence type="ECO:0008006" key="3">
    <source>
        <dbReference type="Google" id="ProtNLM"/>
    </source>
</evidence>
<dbReference type="EMBL" id="LJQB01000058">
    <property type="protein sequence ID" value="KPW84416.1"/>
    <property type="molecule type" value="Genomic_DNA"/>
</dbReference>
<dbReference type="PATRIC" id="fig|200452.3.peg.4026"/>
<accession>A0A0P9RJS5</accession>
<evidence type="ECO:0000313" key="1">
    <source>
        <dbReference type="EMBL" id="KPW84416.1"/>
    </source>
</evidence>
<protein>
    <recommendedName>
        <fullName evidence="3">Type I phosphodiesterase/nucleotide pyrophosphatase</fullName>
    </recommendedName>
</protein>
<proteinExistence type="predicted"/>
<comment type="caution">
    <text evidence="1">The sequence shown here is derived from an EMBL/GenBank/DDBJ whole genome shotgun (WGS) entry which is preliminary data.</text>
</comment>